<dbReference type="NCBIfam" id="NF005499">
    <property type="entry name" value="PRK07114.1"/>
    <property type="match status" value="1"/>
</dbReference>
<proteinExistence type="evidence at protein level"/>
<dbReference type="SMR" id="G8UJX2"/>
<keyword evidence="5" id="KW-0119">Carbohydrate metabolism</keyword>
<keyword evidence="8" id="KW-0002">3D-structure</keyword>
<name>G8UJX2_TANFA</name>
<protein>
    <submittedName>
        <fullName evidence="6">KDPG and KHG aldolase</fullName>
    </submittedName>
</protein>
<dbReference type="InterPro" id="IPR013785">
    <property type="entry name" value="Aldolase_TIM"/>
</dbReference>
<reference evidence="7" key="1">
    <citation type="submission" date="2011-12" db="EMBL/GenBank/DDBJ databases">
        <title>Complete sequence of Tannerella forsythia ATCC 43037.</title>
        <authorList>
            <person name="Dewhirst F."/>
            <person name="Tanner A."/>
            <person name="Izard J."/>
            <person name="Brinkac L."/>
            <person name="Durkin A.S."/>
            <person name="Hostetler J."/>
            <person name="Shetty J."/>
            <person name="Torralba M."/>
            <person name="Gill S."/>
            <person name="Nelson K."/>
        </authorList>
    </citation>
    <scope>NUCLEOTIDE SEQUENCE [LARGE SCALE GENOMIC DNA]</scope>
    <source>
        <strain evidence="7">ATCC 43037 / JCM 10827 / CCUG 33226 / KCTC 5666 / FDC 338</strain>
    </source>
</reference>
<dbReference type="Proteomes" id="UP000005436">
    <property type="component" value="Chromosome"/>
</dbReference>
<dbReference type="eggNOG" id="COG0800">
    <property type="taxonomic scope" value="Bacteria"/>
</dbReference>
<dbReference type="AlphaFoldDB" id="G8UJX2"/>
<dbReference type="STRING" id="203275.BFO_2294"/>
<dbReference type="Pfam" id="PF01081">
    <property type="entry name" value="Aldolase"/>
    <property type="match status" value="1"/>
</dbReference>
<evidence type="ECO:0000256" key="3">
    <source>
        <dbReference type="ARBA" id="ARBA00011233"/>
    </source>
</evidence>
<dbReference type="GO" id="GO:0016829">
    <property type="term" value="F:lyase activity"/>
    <property type="evidence" value="ECO:0007669"/>
    <property type="project" value="UniProtKB-KW"/>
</dbReference>
<keyword evidence="7" id="KW-1185">Reference proteome</keyword>
<comment type="pathway">
    <text evidence="1">Carbohydrate acid metabolism.</text>
</comment>
<organism evidence="6 7">
    <name type="scientific">Tannerella forsythia (strain ATCC 43037 / JCM 10827 / CCUG 21028 A / KCTC 5666 / FDC 338)</name>
    <name type="common">Bacteroides forsythus</name>
    <dbReference type="NCBI Taxonomy" id="203275"/>
    <lineage>
        <taxon>Bacteria</taxon>
        <taxon>Pseudomonadati</taxon>
        <taxon>Bacteroidota</taxon>
        <taxon>Bacteroidia</taxon>
        <taxon>Bacteroidales</taxon>
        <taxon>Tannerellaceae</taxon>
        <taxon>Tannerella</taxon>
    </lineage>
</organism>
<dbReference type="InterPro" id="IPR000887">
    <property type="entry name" value="Aldlse_KDPG_KHG"/>
</dbReference>
<dbReference type="PATRIC" id="fig|203275.8.peg.2079"/>
<evidence type="ECO:0000313" key="7">
    <source>
        <dbReference type="Proteomes" id="UP000005436"/>
    </source>
</evidence>
<evidence type="ECO:0000256" key="2">
    <source>
        <dbReference type="ARBA" id="ARBA00006906"/>
    </source>
</evidence>
<dbReference type="PANTHER" id="PTHR30246:SF1">
    <property type="entry name" value="2-DEHYDRO-3-DEOXY-6-PHOSPHOGALACTONATE ALDOLASE-RELATED"/>
    <property type="match status" value="1"/>
</dbReference>
<sequence length="226" mass="24280">MINMARFDKKETIRTMTDTGLVPVFCSCDVEVAKQVIRACYNGGVRVFEFTNREEAAHEVFGAVSRWIVEACPEMILGVGSIVDAPTASLYLQSGANFVVGPLTNPDIAKVCNRRLVPYIPGCGSVSEVGYAQELGCDICKVFPGDVLGPGFVKALKAPMPWSQVMVTGGVKPKEANLKAWFDAGATCVGMGSNLFPPEAIASGNWEKITDICAQALGVIREVRKE</sequence>
<dbReference type="HOGENOM" id="CLU_077795_2_0_10"/>
<reference evidence="8" key="2">
    <citation type="journal article" date="2022" name="PLoS ONE">
        <title>Degradation of chondroitin sulfate A by a PUL-like operon in Tannerella forsythia.</title>
        <authorList>
            <person name="Nguyen P."/>
            <person name="Eshaque R."/>
            <person name="Garland B.A."/>
            <person name="Dang A."/>
            <person name="Suits M.D.L."/>
        </authorList>
    </citation>
    <scope>X-RAY CRYSTALLOGRAPHY (2.20 ANGSTROMS)</scope>
</reference>
<dbReference type="KEGG" id="tfo:BFO_2294"/>
<evidence type="ECO:0000256" key="1">
    <source>
        <dbReference type="ARBA" id="ARBA00004761"/>
    </source>
</evidence>
<dbReference type="PANTHER" id="PTHR30246">
    <property type="entry name" value="2-KETO-3-DEOXY-6-PHOSPHOGLUCONATE ALDOLASE"/>
    <property type="match status" value="1"/>
</dbReference>
<evidence type="ECO:0000256" key="5">
    <source>
        <dbReference type="ARBA" id="ARBA00023277"/>
    </source>
</evidence>
<dbReference type="PDB" id="8DI1">
    <property type="method" value="X-ray"/>
    <property type="resolution" value="2.20 A"/>
    <property type="chains" value="A=1-226"/>
</dbReference>
<accession>G8UJX2</accession>
<dbReference type="CDD" id="cd00452">
    <property type="entry name" value="KDPG_aldolase"/>
    <property type="match status" value="1"/>
</dbReference>
<dbReference type="Gene3D" id="3.20.20.70">
    <property type="entry name" value="Aldolase class I"/>
    <property type="match status" value="1"/>
</dbReference>
<gene>
    <name evidence="6" type="ordered locus">BFO_2294</name>
</gene>
<dbReference type="EMBL" id="CP003191">
    <property type="protein sequence ID" value="AEW21779.1"/>
    <property type="molecule type" value="Genomic_DNA"/>
</dbReference>
<evidence type="ECO:0007829" key="8">
    <source>
        <dbReference type="PDB" id="8DI1"/>
    </source>
</evidence>
<keyword evidence="4" id="KW-0456">Lyase</keyword>
<comment type="similarity">
    <text evidence="2">Belongs to the KHG/KDPG aldolase family.</text>
</comment>
<dbReference type="SUPFAM" id="SSF51569">
    <property type="entry name" value="Aldolase"/>
    <property type="match status" value="1"/>
</dbReference>
<comment type="subunit">
    <text evidence="3">Homotrimer.</text>
</comment>
<evidence type="ECO:0000256" key="4">
    <source>
        <dbReference type="ARBA" id="ARBA00023239"/>
    </source>
</evidence>
<evidence type="ECO:0000313" key="6">
    <source>
        <dbReference type="EMBL" id="AEW21779.1"/>
    </source>
</evidence>